<proteinExistence type="predicted"/>
<dbReference type="EMBL" id="BARS01006004">
    <property type="protein sequence ID" value="GAF81904.1"/>
    <property type="molecule type" value="Genomic_DNA"/>
</dbReference>
<dbReference type="InterPro" id="IPR045441">
    <property type="entry name" value="DUF6506"/>
</dbReference>
<sequence length="105" mass="11125">MAEIGAVFMFVSPGADPEKHRAIISANPKSALLVVGVKDYEQAEKVSKELADQGVKAIELCAGFGNIGTARVAQAVGGRIPVGMVRFDHHPLIEGHKSGDDIFIK</sequence>
<comment type="caution">
    <text evidence="1">The sequence shown here is derived from an EMBL/GenBank/DDBJ whole genome shotgun (WGS) entry which is preliminary data.</text>
</comment>
<name>X0SLJ4_9ZZZZ</name>
<dbReference type="Pfam" id="PF20116">
    <property type="entry name" value="DUF6506"/>
    <property type="match status" value="1"/>
</dbReference>
<dbReference type="AlphaFoldDB" id="X0SLJ4"/>
<gene>
    <name evidence="1" type="ORF">S01H1_11755</name>
</gene>
<organism evidence="1">
    <name type="scientific">marine sediment metagenome</name>
    <dbReference type="NCBI Taxonomy" id="412755"/>
    <lineage>
        <taxon>unclassified sequences</taxon>
        <taxon>metagenomes</taxon>
        <taxon>ecological metagenomes</taxon>
    </lineage>
</organism>
<reference evidence="1" key="1">
    <citation type="journal article" date="2014" name="Front. Microbiol.">
        <title>High frequency of phylogenetically diverse reductive dehalogenase-homologous genes in deep subseafloor sedimentary metagenomes.</title>
        <authorList>
            <person name="Kawai M."/>
            <person name="Futagami T."/>
            <person name="Toyoda A."/>
            <person name="Takaki Y."/>
            <person name="Nishi S."/>
            <person name="Hori S."/>
            <person name="Arai W."/>
            <person name="Tsubouchi T."/>
            <person name="Morono Y."/>
            <person name="Uchiyama I."/>
            <person name="Ito T."/>
            <person name="Fujiyama A."/>
            <person name="Inagaki F."/>
            <person name="Takami H."/>
        </authorList>
    </citation>
    <scope>NUCLEOTIDE SEQUENCE</scope>
    <source>
        <strain evidence="1">Expedition CK06-06</strain>
    </source>
</reference>
<evidence type="ECO:0008006" key="2">
    <source>
        <dbReference type="Google" id="ProtNLM"/>
    </source>
</evidence>
<evidence type="ECO:0000313" key="1">
    <source>
        <dbReference type="EMBL" id="GAF81904.1"/>
    </source>
</evidence>
<accession>X0SLJ4</accession>
<protein>
    <recommendedName>
        <fullName evidence="2">CoA-binding domain-containing protein</fullName>
    </recommendedName>
</protein>